<dbReference type="FunFam" id="3.50.80.10:FF:000001">
    <property type="entry name" value="D-aminoacyl-tRNA deacylase"/>
    <property type="match status" value="1"/>
</dbReference>
<dbReference type="HAMAP" id="MF_00518">
    <property type="entry name" value="Deacylase_Dtd"/>
    <property type="match status" value="1"/>
</dbReference>
<accession>A0A1F5ZPX3</accession>
<dbReference type="GO" id="GO:0000049">
    <property type="term" value="F:tRNA binding"/>
    <property type="evidence" value="ECO:0007669"/>
    <property type="project" value="UniProtKB-UniRule"/>
</dbReference>
<dbReference type="NCBIfam" id="TIGR00256">
    <property type="entry name" value="D-aminoacyl-tRNA deacylase"/>
    <property type="match status" value="1"/>
</dbReference>
<keyword evidence="2" id="KW-0963">Cytoplasm</keyword>
<comment type="domain">
    <text evidence="2">A Gly-cisPro motif from one monomer fits into the active site of the other monomer to allow specific chiral rejection of L-amino acids.</text>
</comment>
<evidence type="ECO:0000256" key="2">
    <source>
        <dbReference type="HAMAP-Rule" id="MF_00518"/>
    </source>
</evidence>
<reference evidence="3 4" key="1">
    <citation type="journal article" date="2016" name="Nat. Commun.">
        <title>Thousands of microbial genomes shed light on interconnected biogeochemical processes in an aquifer system.</title>
        <authorList>
            <person name="Anantharaman K."/>
            <person name="Brown C.T."/>
            <person name="Hug L.A."/>
            <person name="Sharon I."/>
            <person name="Castelle C.J."/>
            <person name="Probst A.J."/>
            <person name="Thomas B.C."/>
            <person name="Singh A."/>
            <person name="Wilkins M.J."/>
            <person name="Karaoz U."/>
            <person name="Brodie E.L."/>
            <person name="Williams K.H."/>
            <person name="Hubbard S.S."/>
            <person name="Banfield J.F."/>
        </authorList>
    </citation>
    <scope>NUCLEOTIDE SEQUENCE [LARGE SCALE GENOMIC DNA]</scope>
</reference>
<comment type="caution">
    <text evidence="3">The sequence shown here is derived from an EMBL/GenBank/DDBJ whole genome shotgun (WGS) entry which is preliminary data.</text>
</comment>
<comment type="subunit">
    <text evidence="2">Homodimer.</text>
</comment>
<protein>
    <recommendedName>
        <fullName evidence="2">D-aminoacyl-tRNA deacylase</fullName>
        <shortName evidence="2">DTD</shortName>
        <ecNumber evidence="2">3.1.1.96</ecNumber>
    </recommendedName>
    <alternativeName>
        <fullName evidence="2">Gly-tRNA(Ala) deacylase</fullName>
        <ecNumber evidence="2">3.1.1.-</ecNumber>
    </alternativeName>
</protein>
<evidence type="ECO:0000313" key="4">
    <source>
        <dbReference type="Proteomes" id="UP000177383"/>
    </source>
</evidence>
<dbReference type="PANTHER" id="PTHR10472:SF5">
    <property type="entry name" value="D-AMINOACYL-TRNA DEACYLASE 1"/>
    <property type="match status" value="1"/>
</dbReference>
<comment type="similarity">
    <text evidence="1 2">Belongs to the DTD family.</text>
</comment>
<organism evidence="3 4">
    <name type="scientific">Candidatus Gottesmanbacteria bacterium RIFCSPHIGHO2_01_FULL_39_10</name>
    <dbReference type="NCBI Taxonomy" id="1798375"/>
    <lineage>
        <taxon>Bacteria</taxon>
        <taxon>Candidatus Gottesmaniibacteriota</taxon>
    </lineage>
</organism>
<comment type="catalytic activity">
    <reaction evidence="2">
        <text>a D-aminoacyl-tRNA + H2O = a tRNA + a D-alpha-amino acid + H(+)</text>
        <dbReference type="Rhea" id="RHEA:13953"/>
        <dbReference type="Rhea" id="RHEA-COMP:10123"/>
        <dbReference type="Rhea" id="RHEA-COMP:10124"/>
        <dbReference type="ChEBI" id="CHEBI:15377"/>
        <dbReference type="ChEBI" id="CHEBI:15378"/>
        <dbReference type="ChEBI" id="CHEBI:59871"/>
        <dbReference type="ChEBI" id="CHEBI:78442"/>
        <dbReference type="ChEBI" id="CHEBI:79333"/>
        <dbReference type="EC" id="3.1.1.96"/>
    </reaction>
</comment>
<sequence>MRALLQRVSSGKVSLPAGRQGINTKVVGEIGKGYVILLGVKEGDSEKEADLLAEKVVNLRVMSDKENKMNLAIKDVEGEILVVSQFTLYADLSAGRRPSFVHAAKPEVAKKLYEYFIAKLKSLGIKNVQTGEFGAYMEVVIVNDGPVTIMMDSEEK</sequence>
<dbReference type="STRING" id="1798375.A2773_05635"/>
<comment type="function">
    <text evidence="2">An aminoacyl-tRNA editing enzyme that deacylates mischarged D-aminoacyl-tRNAs. Also deacylates mischarged glycyl-tRNA(Ala), protecting cells against glycine mischarging by AlaRS. Acts via tRNA-based rather than protein-based catalysis; rejects L-amino acids rather than detecting D-amino acids in the active site. By recycling D-aminoacyl-tRNA to D-amino acids and free tRNA molecules, this enzyme counteracts the toxicity associated with the formation of D-aminoacyl-tRNA entities in vivo and helps enforce protein L-homochirality.</text>
</comment>
<dbReference type="AlphaFoldDB" id="A0A1F5ZPX3"/>
<dbReference type="GO" id="GO:0005737">
    <property type="term" value="C:cytoplasm"/>
    <property type="evidence" value="ECO:0007669"/>
    <property type="project" value="UniProtKB-SubCell"/>
</dbReference>
<feature type="short sequence motif" description="Gly-cisPro motif, important for rejection of L-amino acids" evidence="2">
    <location>
        <begin position="145"/>
        <end position="146"/>
    </location>
</feature>
<dbReference type="SUPFAM" id="SSF69500">
    <property type="entry name" value="DTD-like"/>
    <property type="match status" value="1"/>
</dbReference>
<keyword evidence="2" id="KW-0694">RNA-binding</keyword>
<dbReference type="PANTHER" id="PTHR10472">
    <property type="entry name" value="D-TYROSYL-TRNA TYR DEACYLASE"/>
    <property type="match status" value="1"/>
</dbReference>
<gene>
    <name evidence="2" type="primary">dtd</name>
    <name evidence="3" type="ORF">A2773_05635</name>
</gene>
<keyword evidence="2" id="KW-0378">Hydrolase</keyword>
<dbReference type="Pfam" id="PF02580">
    <property type="entry name" value="Tyr_Deacylase"/>
    <property type="match status" value="1"/>
</dbReference>
<dbReference type="Proteomes" id="UP000177383">
    <property type="component" value="Unassembled WGS sequence"/>
</dbReference>
<dbReference type="EC" id="3.1.1.96" evidence="2"/>
<proteinExistence type="inferred from homology"/>
<comment type="subcellular location">
    <subcellularLocation>
        <location evidence="2">Cytoplasm</location>
    </subcellularLocation>
</comment>
<dbReference type="Gene3D" id="3.50.80.10">
    <property type="entry name" value="D-tyrosyl-tRNA(Tyr) deacylase"/>
    <property type="match status" value="1"/>
</dbReference>
<dbReference type="InterPro" id="IPR023509">
    <property type="entry name" value="DTD-like_sf"/>
</dbReference>
<dbReference type="InterPro" id="IPR003732">
    <property type="entry name" value="Daa-tRNA_deacyls_DTD"/>
</dbReference>
<dbReference type="GO" id="GO:0051500">
    <property type="term" value="F:D-tyrosyl-tRNA(Tyr) deacylase activity"/>
    <property type="evidence" value="ECO:0007669"/>
    <property type="project" value="TreeGrafter"/>
</dbReference>
<dbReference type="GO" id="GO:0106026">
    <property type="term" value="F:Gly-tRNA(Ala) deacylase activity"/>
    <property type="evidence" value="ECO:0007669"/>
    <property type="project" value="UniProtKB-UniRule"/>
</dbReference>
<dbReference type="EMBL" id="MFJE01000015">
    <property type="protein sequence ID" value="OGG14530.1"/>
    <property type="molecule type" value="Genomic_DNA"/>
</dbReference>
<dbReference type="GO" id="GO:0019478">
    <property type="term" value="P:D-amino acid catabolic process"/>
    <property type="evidence" value="ECO:0007669"/>
    <property type="project" value="UniProtKB-UniRule"/>
</dbReference>
<name>A0A1F5ZPX3_9BACT</name>
<evidence type="ECO:0000256" key="1">
    <source>
        <dbReference type="ARBA" id="ARBA00009673"/>
    </source>
</evidence>
<keyword evidence="2" id="KW-0820">tRNA-binding</keyword>
<evidence type="ECO:0000313" key="3">
    <source>
        <dbReference type="EMBL" id="OGG14530.1"/>
    </source>
</evidence>
<dbReference type="EC" id="3.1.1.-" evidence="2"/>
<comment type="catalytic activity">
    <reaction evidence="2">
        <text>glycyl-tRNA(Ala) + H2O = tRNA(Ala) + glycine + H(+)</text>
        <dbReference type="Rhea" id="RHEA:53744"/>
        <dbReference type="Rhea" id="RHEA-COMP:9657"/>
        <dbReference type="Rhea" id="RHEA-COMP:13640"/>
        <dbReference type="ChEBI" id="CHEBI:15377"/>
        <dbReference type="ChEBI" id="CHEBI:15378"/>
        <dbReference type="ChEBI" id="CHEBI:57305"/>
        <dbReference type="ChEBI" id="CHEBI:78442"/>
        <dbReference type="ChEBI" id="CHEBI:78522"/>
    </reaction>
</comment>
<dbReference type="GO" id="GO:0043908">
    <property type="term" value="F:Ser(Gly)-tRNA(Ala) hydrolase activity"/>
    <property type="evidence" value="ECO:0007669"/>
    <property type="project" value="UniProtKB-UniRule"/>
</dbReference>